<evidence type="ECO:0000259" key="3">
    <source>
        <dbReference type="PROSITE" id="PS50158"/>
    </source>
</evidence>
<organism evidence="4 5">
    <name type="scientific">Furculomyces boomerangus</name>
    <dbReference type="NCBI Taxonomy" id="61424"/>
    <lineage>
        <taxon>Eukaryota</taxon>
        <taxon>Fungi</taxon>
        <taxon>Fungi incertae sedis</taxon>
        <taxon>Zoopagomycota</taxon>
        <taxon>Kickxellomycotina</taxon>
        <taxon>Harpellomycetes</taxon>
        <taxon>Harpellales</taxon>
        <taxon>Harpellaceae</taxon>
        <taxon>Furculomyces</taxon>
    </lineage>
</organism>
<keyword evidence="1" id="KW-0863">Zinc-finger</keyword>
<feature type="compositionally biased region" description="Basic and acidic residues" evidence="2">
    <location>
        <begin position="16"/>
        <end position="40"/>
    </location>
</feature>
<dbReference type="STRING" id="61424.A0A2T9YMI8"/>
<dbReference type="Proteomes" id="UP000245699">
    <property type="component" value="Unassembled WGS sequence"/>
</dbReference>
<dbReference type="EMBL" id="MBFT01000318">
    <property type="protein sequence ID" value="PVU93529.1"/>
    <property type="molecule type" value="Genomic_DNA"/>
</dbReference>
<protein>
    <recommendedName>
        <fullName evidence="3">CCHC-type domain-containing protein</fullName>
    </recommendedName>
</protein>
<dbReference type="SUPFAM" id="SSF57756">
    <property type="entry name" value="Retrovirus zinc finger-like domains"/>
    <property type="match status" value="1"/>
</dbReference>
<reference evidence="4 5" key="1">
    <citation type="journal article" date="2018" name="MBio">
        <title>Comparative Genomics Reveals the Core Gene Toolbox for the Fungus-Insect Symbiosis.</title>
        <authorList>
            <person name="Wang Y."/>
            <person name="Stata M."/>
            <person name="Wang W."/>
            <person name="Stajich J.E."/>
            <person name="White M.M."/>
            <person name="Moncalvo J.M."/>
        </authorList>
    </citation>
    <scope>NUCLEOTIDE SEQUENCE [LARGE SCALE GENOMIC DNA]</scope>
    <source>
        <strain evidence="4 5">AUS-77-4</strain>
    </source>
</reference>
<sequence length="354" mass="40462">MNPQNPQQVGAQRGGSLHEDFSKIPLKSKPDDLTELKSPESGESLKYIPFNQKEFFDTPDENPQEGEEFSESEEFKAVYKMPKPSNPDAPRFEEYCKKGIEERLIRSPVYRLGIWSNFKQFMIAAFKNDDPMQIDERDLDIYQSGLIESGQKRQDNVFISLSKAANYIKRILISKHDISFRRHTPSQVQSHPQETKGAEIKSNWYPVKDSGVEQRKFFVCIHCNKAGHGKRECPDLSKNYSKGLIKFDILRKILDKNGVPLLPSFGRGGIKSSVLAKENISKLGLCMISQNVIGKNALDKQEKPYFQMKRLMKVMMKIPLKIWFAMDLIGGSSSKKKKKKVKNLESNPGPLRQS</sequence>
<evidence type="ECO:0000256" key="2">
    <source>
        <dbReference type="SAM" id="MobiDB-lite"/>
    </source>
</evidence>
<feature type="compositionally biased region" description="Acidic residues" evidence="2">
    <location>
        <begin position="57"/>
        <end position="72"/>
    </location>
</feature>
<feature type="region of interest" description="Disordered" evidence="2">
    <location>
        <begin position="333"/>
        <end position="354"/>
    </location>
</feature>
<keyword evidence="1" id="KW-0862">Zinc</keyword>
<evidence type="ECO:0000313" key="4">
    <source>
        <dbReference type="EMBL" id="PVU93529.1"/>
    </source>
</evidence>
<dbReference type="GO" id="GO:0003676">
    <property type="term" value="F:nucleic acid binding"/>
    <property type="evidence" value="ECO:0007669"/>
    <property type="project" value="InterPro"/>
</dbReference>
<proteinExistence type="predicted"/>
<evidence type="ECO:0000256" key="1">
    <source>
        <dbReference type="PROSITE-ProRule" id="PRU00047"/>
    </source>
</evidence>
<feature type="region of interest" description="Disordered" evidence="2">
    <location>
        <begin position="1"/>
        <end position="49"/>
    </location>
</feature>
<keyword evidence="1" id="KW-0479">Metal-binding</keyword>
<feature type="domain" description="CCHC-type" evidence="3">
    <location>
        <begin position="220"/>
        <end position="235"/>
    </location>
</feature>
<accession>A0A2T9YMI8</accession>
<feature type="region of interest" description="Disordered" evidence="2">
    <location>
        <begin position="54"/>
        <end position="73"/>
    </location>
</feature>
<feature type="compositionally biased region" description="Polar residues" evidence="2">
    <location>
        <begin position="1"/>
        <end position="10"/>
    </location>
</feature>
<evidence type="ECO:0000313" key="5">
    <source>
        <dbReference type="Proteomes" id="UP000245699"/>
    </source>
</evidence>
<dbReference type="AlphaFoldDB" id="A0A2T9YMI8"/>
<dbReference type="InterPro" id="IPR001878">
    <property type="entry name" value="Znf_CCHC"/>
</dbReference>
<name>A0A2T9YMI8_9FUNG</name>
<dbReference type="InterPro" id="IPR036875">
    <property type="entry name" value="Znf_CCHC_sf"/>
</dbReference>
<gene>
    <name evidence="4" type="ORF">BB559_003239</name>
</gene>
<dbReference type="GO" id="GO:0008270">
    <property type="term" value="F:zinc ion binding"/>
    <property type="evidence" value="ECO:0007669"/>
    <property type="project" value="UniProtKB-KW"/>
</dbReference>
<dbReference type="PROSITE" id="PS50158">
    <property type="entry name" value="ZF_CCHC"/>
    <property type="match status" value="1"/>
</dbReference>
<keyword evidence="5" id="KW-1185">Reference proteome</keyword>
<comment type="caution">
    <text evidence="4">The sequence shown here is derived from an EMBL/GenBank/DDBJ whole genome shotgun (WGS) entry which is preliminary data.</text>
</comment>